<protein>
    <submittedName>
        <fullName evidence="1">Uncharacterized protein</fullName>
    </submittedName>
</protein>
<keyword evidence="2" id="KW-1185">Reference proteome</keyword>
<organism evidence="1 2">
    <name type="scientific">Hyalomma asiaticum</name>
    <name type="common">Tick</name>
    <dbReference type="NCBI Taxonomy" id="266040"/>
    <lineage>
        <taxon>Eukaryota</taxon>
        <taxon>Metazoa</taxon>
        <taxon>Ecdysozoa</taxon>
        <taxon>Arthropoda</taxon>
        <taxon>Chelicerata</taxon>
        <taxon>Arachnida</taxon>
        <taxon>Acari</taxon>
        <taxon>Parasitiformes</taxon>
        <taxon>Ixodida</taxon>
        <taxon>Ixodoidea</taxon>
        <taxon>Ixodidae</taxon>
        <taxon>Hyalomminae</taxon>
        <taxon>Hyalomma</taxon>
    </lineage>
</organism>
<reference evidence="1" key="1">
    <citation type="submission" date="2020-05" db="EMBL/GenBank/DDBJ databases">
        <title>Large-scale comparative analyses of tick genomes elucidate their genetic diversity and vector capacities.</title>
        <authorList>
            <person name="Jia N."/>
            <person name="Wang J."/>
            <person name="Shi W."/>
            <person name="Du L."/>
            <person name="Sun Y."/>
            <person name="Zhan W."/>
            <person name="Jiang J."/>
            <person name="Wang Q."/>
            <person name="Zhang B."/>
            <person name="Ji P."/>
            <person name="Sakyi L.B."/>
            <person name="Cui X."/>
            <person name="Yuan T."/>
            <person name="Jiang B."/>
            <person name="Yang W."/>
            <person name="Lam T.T.-Y."/>
            <person name="Chang Q."/>
            <person name="Ding S."/>
            <person name="Wang X."/>
            <person name="Zhu J."/>
            <person name="Ruan X."/>
            <person name="Zhao L."/>
            <person name="Wei J."/>
            <person name="Que T."/>
            <person name="Du C."/>
            <person name="Cheng J."/>
            <person name="Dai P."/>
            <person name="Han X."/>
            <person name="Huang E."/>
            <person name="Gao Y."/>
            <person name="Liu J."/>
            <person name="Shao H."/>
            <person name="Ye R."/>
            <person name="Li L."/>
            <person name="Wei W."/>
            <person name="Wang X."/>
            <person name="Wang C."/>
            <person name="Yang T."/>
            <person name="Huo Q."/>
            <person name="Li W."/>
            <person name="Guo W."/>
            <person name="Chen H."/>
            <person name="Zhou L."/>
            <person name="Ni X."/>
            <person name="Tian J."/>
            <person name="Zhou Y."/>
            <person name="Sheng Y."/>
            <person name="Liu T."/>
            <person name="Pan Y."/>
            <person name="Xia L."/>
            <person name="Li J."/>
            <person name="Zhao F."/>
            <person name="Cao W."/>
        </authorList>
    </citation>
    <scope>NUCLEOTIDE SEQUENCE</scope>
    <source>
        <strain evidence="1">Hyas-2018</strain>
    </source>
</reference>
<comment type="caution">
    <text evidence="1">The sequence shown here is derived from an EMBL/GenBank/DDBJ whole genome shotgun (WGS) entry which is preliminary data.</text>
</comment>
<name>A0ACB7TI22_HYAAI</name>
<accession>A0ACB7TI22</accession>
<gene>
    <name evidence="1" type="ORF">HPB50_014763</name>
</gene>
<dbReference type="EMBL" id="CM023481">
    <property type="protein sequence ID" value="KAH6946723.1"/>
    <property type="molecule type" value="Genomic_DNA"/>
</dbReference>
<sequence length="85" mass="8778">MSTEAAAAKAAAAASGLNAGWSAGTLIALAVDFSAARKDFFAAAQREHFSQRGGARRMPLSEPPEAERAASGKQWRNCGSLKGVN</sequence>
<evidence type="ECO:0000313" key="2">
    <source>
        <dbReference type="Proteomes" id="UP000821845"/>
    </source>
</evidence>
<evidence type="ECO:0000313" key="1">
    <source>
        <dbReference type="EMBL" id="KAH6946723.1"/>
    </source>
</evidence>
<proteinExistence type="predicted"/>
<dbReference type="Proteomes" id="UP000821845">
    <property type="component" value="Chromosome 1"/>
</dbReference>